<accession>F9D6W8</accession>
<protein>
    <recommendedName>
        <fullName evidence="3">DUF3791 domain-containing protein</fullName>
    </recommendedName>
</protein>
<dbReference type="EMBL" id="AFPW01000048">
    <property type="protein sequence ID" value="EGQ11837.1"/>
    <property type="molecule type" value="Genomic_DNA"/>
</dbReference>
<dbReference type="eggNOG" id="ENOG5033820">
    <property type="taxonomic scope" value="Bacteria"/>
</dbReference>
<reference evidence="1 2" key="1">
    <citation type="submission" date="2011-04" db="EMBL/GenBank/DDBJ databases">
        <authorList>
            <person name="Muzny D."/>
            <person name="Qin X."/>
            <person name="Deng J."/>
            <person name="Jiang H."/>
            <person name="Liu Y."/>
            <person name="Qu J."/>
            <person name="Song X.-Z."/>
            <person name="Zhang L."/>
            <person name="Thornton R."/>
            <person name="Coyle M."/>
            <person name="Francisco L."/>
            <person name="Jackson L."/>
            <person name="Javaid M."/>
            <person name="Korchina V."/>
            <person name="Kovar C."/>
            <person name="Mata R."/>
            <person name="Mathew T."/>
            <person name="Ngo R."/>
            <person name="Nguyen L."/>
            <person name="Nguyen N."/>
            <person name="Okwuonu G."/>
            <person name="Ongeri F."/>
            <person name="Pham C."/>
            <person name="Simmons D."/>
            <person name="Wilczek-Boney K."/>
            <person name="Hale W."/>
            <person name="Jakkamsetti A."/>
            <person name="Pham P."/>
            <person name="Ruth R."/>
            <person name="San Lucas F."/>
            <person name="Warren J."/>
            <person name="Zhang J."/>
            <person name="Zhao Z."/>
            <person name="Zhou C."/>
            <person name="Zhu D."/>
            <person name="Lee S."/>
            <person name="Bess C."/>
            <person name="Blankenburg K."/>
            <person name="Forbes L."/>
            <person name="Fu Q."/>
            <person name="Gubbala S."/>
            <person name="Hirani K."/>
            <person name="Jayaseelan J.C."/>
            <person name="Lara F."/>
            <person name="Munidasa M."/>
            <person name="Palculict T."/>
            <person name="Patil S."/>
            <person name="Pu L.-L."/>
            <person name="Saada N."/>
            <person name="Tang L."/>
            <person name="Weissenberger G."/>
            <person name="Zhu Y."/>
            <person name="Hemphill L."/>
            <person name="Shang Y."/>
            <person name="Youmans B."/>
            <person name="Ayvaz T."/>
            <person name="Ross M."/>
            <person name="Santibanez J."/>
            <person name="Aqrawi P."/>
            <person name="Gross S."/>
            <person name="Joshi V."/>
            <person name="Fowler G."/>
            <person name="Nazareth L."/>
            <person name="Reid J."/>
            <person name="Worley K."/>
            <person name="Petrosino J."/>
            <person name="Highlander S."/>
            <person name="Gibbs R."/>
        </authorList>
    </citation>
    <scope>NUCLEOTIDE SEQUENCE [LARGE SCALE GENOMIC DNA]</scope>
    <source>
        <strain evidence="1 2">DSM 3688</strain>
    </source>
</reference>
<evidence type="ECO:0000313" key="2">
    <source>
        <dbReference type="Proteomes" id="UP000007820"/>
    </source>
</evidence>
<dbReference type="Proteomes" id="UP000007820">
    <property type="component" value="Unassembled WGS sequence"/>
</dbReference>
<dbReference type="STRING" id="908937.Prede_2467"/>
<evidence type="ECO:0000313" key="1">
    <source>
        <dbReference type="EMBL" id="EGQ11837.1"/>
    </source>
</evidence>
<dbReference type="Pfam" id="PF12668">
    <property type="entry name" value="DUF3791"/>
    <property type="match status" value="1"/>
</dbReference>
<sequence>MQLKILKAENMDLTHNIIEYVNCCVGAFANRFKLSLADSYAYLRRFKGIDFLVACYAAEHTLSIEDAVEDIAILCQKNGGRLGC</sequence>
<comment type="caution">
    <text evidence="1">The sequence shown here is derived from an EMBL/GenBank/DDBJ whole genome shotgun (WGS) entry which is preliminary data.</text>
</comment>
<dbReference type="AlphaFoldDB" id="F9D6W8"/>
<proteinExistence type="predicted"/>
<name>F9D6W8_PREDD</name>
<dbReference type="InterPro" id="IPR024269">
    <property type="entry name" value="DUF3791"/>
</dbReference>
<evidence type="ECO:0008006" key="3">
    <source>
        <dbReference type="Google" id="ProtNLM"/>
    </source>
</evidence>
<gene>
    <name evidence="1" type="ORF">HMPREF9136_2596</name>
</gene>
<organism evidence="1 2">
    <name type="scientific">Prevotella dentalis (strain ATCC 49559 / DSM 3688 / JCM 13448 / NCTC 12043 / ES 2772)</name>
    <name type="common">Mitsuokella dentalis</name>
    <dbReference type="NCBI Taxonomy" id="908937"/>
    <lineage>
        <taxon>Bacteria</taxon>
        <taxon>Pseudomonadati</taxon>
        <taxon>Bacteroidota</taxon>
        <taxon>Bacteroidia</taxon>
        <taxon>Bacteroidales</taxon>
        <taxon>Prevotellaceae</taxon>
        <taxon>Prevotella</taxon>
    </lineage>
</organism>